<dbReference type="PROSITE" id="PS00211">
    <property type="entry name" value="ABC_TRANSPORTER_1"/>
    <property type="match status" value="1"/>
</dbReference>
<dbReference type="InterPro" id="IPR003593">
    <property type="entry name" value="AAA+_ATPase"/>
</dbReference>
<keyword evidence="2" id="KW-0813">Transport</keyword>
<evidence type="ECO:0000256" key="3">
    <source>
        <dbReference type="ARBA" id="ARBA00022741"/>
    </source>
</evidence>
<name>A0A9D9GX69_9BACL</name>
<dbReference type="PANTHER" id="PTHR42711">
    <property type="entry name" value="ABC TRANSPORTER ATP-BINDING PROTEIN"/>
    <property type="match status" value="1"/>
</dbReference>
<evidence type="ECO:0000256" key="2">
    <source>
        <dbReference type="ARBA" id="ARBA00022448"/>
    </source>
</evidence>
<gene>
    <name evidence="6" type="ORF">IAC58_03335</name>
</gene>
<dbReference type="SUPFAM" id="SSF52540">
    <property type="entry name" value="P-loop containing nucleoside triphosphate hydrolases"/>
    <property type="match status" value="1"/>
</dbReference>
<dbReference type="AlphaFoldDB" id="A0A9D9GX69"/>
<dbReference type="GO" id="GO:0005524">
    <property type="term" value="F:ATP binding"/>
    <property type="evidence" value="ECO:0007669"/>
    <property type="project" value="UniProtKB-KW"/>
</dbReference>
<comment type="caution">
    <text evidence="6">The sequence shown here is derived from an EMBL/GenBank/DDBJ whole genome shotgun (WGS) entry which is preliminary data.</text>
</comment>
<reference evidence="6" key="1">
    <citation type="submission" date="2020-10" db="EMBL/GenBank/DDBJ databases">
        <authorList>
            <person name="Gilroy R."/>
        </authorList>
    </citation>
    <scope>NUCLEOTIDE SEQUENCE</scope>
    <source>
        <strain evidence="6">11159</strain>
    </source>
</reference>
<dbReference type="Pfam" id="PF00005">
    <property type="entry name" value="ABC_tran"/>
    <property type="match status" value="1"/>
</dbReference>
<dbReference type="InterPro" id="IPR050763">
    <property type="entry name" value="ABC_transporter_ATP-binding"/>
</dbReference>
<dbReference type="InterPro" id="IPR027417">
    <property type="entry name" value="P-loop_NTPase"/>
</dbReference>
<dbReference type="InterPro" id="IPR017871">
    <property type="entry name" value="ABC_transporter-like_CS"/>
</dbReference>
<evidence type="ECO:0000256" key="4">
    <source>
        <dbReference type="ARBA" id="ARBA00022840"/>
    </source>
</evidence>
<proteinExistence type="inferred from homology"/>
<evidence type="ECO:0000313" key="7">
    <source>
        <dbReference type="Proteomes" id="UP000823613"/>
    </source>
</evidence>
<sequence>MVYEKEINTIEVKNLTKDYGEGRGIFDVSFKILPGECFGFLGPNGAGKSTTIRHLMGFSKPDSGECLINNLNPIKNHEEIFTEVGYLPGEISLPNNFKGEEFFNYQAKLKKVKDLSYAKKIVERFKINLDLNCKDMSLGMKRRLAILTCFINNPKILILDEPTSGLDLEMQQEFLKLIGEKKKENATILFSSHLFNEVRDSCNRVAIIKKGKIVSTFAGEEYALPTSRKFNIKLKNYKDFLTFSRLSNKIGTILFKDSEELNLTIKVELENEPKFINLLAKYDLADFNEIKETLEEKFLSYYDKN</sequence>
<evidence type="ECO:0000313" key="6">
    <source>
        <dbReference type="EMBL" id="MBO8427567.1"/>
    </source>
</evidence>
<dbReference type="PROSITE" id="PS50893">
    <property type="entry name" value="ABC_TRANSPORTER_2"/>
    <property type="match status" value="1"/>
</dbReference>
<comment type="similarity">
    <text evidence="1">Belongs to the ABC transporter superfamily.</text>
</comment>
<dbReference type="SMART" id="SM00382">
    <property type="entry name" value="AAA"/>
    <property type="match status" value="1"/>
</dbReference>
<dbReference type="PANTHER" id="PTHR42711:SF5">
    <property type="entry name" value="ABC TRANSPORTER ATP-BINDING PROTEIN NATA"/>
    <property type="match status" value="1"/>
</dbReference>
<dbReference type="Proteomes" id="UP000823613">
    <property type="component" value="Unassembled WGS sequence"/>
</dbReference>
<dbReference type="GO" id="GO:0016887">
    <property type="term" value="F:ATP hydrolysis activity"/>
    <property type="evidence" value="ECO:0007669"/>
    <property type="project" value="InterPro"/>
</dbReference>
<feature type="domain" description="ABC transporter" evidence="5">
    <location>
        <begin position="10"/>
        <end position="235"/>
    </location>
</feature>
<keyword evidence="4 6" id="KW-0067">ATP-binding</keyword>
<dbReference type="Gene3D" id="3.40.50.300">
    <property type="entry name" value="P-loop containing nucleotide triphosphate hydrolases"/>
    <property type="match status" value="1"/>
</dbReference>
<evidence type="ECO:0000256" key="1">
    <source>
        <dbReference type="ARBA" id="ARBA00005417"/>
    </source>
</evidence>
<dbReference type="CDD" id="cd03230">
    <property type="entry name" value="ABC_DR_subfamily_A"/>
    <property type="match status" value="1"/>
</dbReference>
<dbReference type="InterPro" id="IPR003439">
    <property type="entry name" value="ABC_transporter-like_ATP-bd"/>
</dbReference>
<accession>A0A9D9GX69</accession>
<protein>
    <submittedName>
        <fullName evidence="6">ATP-binding cassette domain-containing protein</fullName>
    </submittedName>
</protein>
<reference evidence="6" key="2">
    <citation type="journal article" date="2021" name="PeerJ">
        <title>Extensive microbial diversity within the chicken gut microbiome revealed by metagenomics and culture.</title>
        <authorList>
            <person name="Gilroy R."/>
            <person name="Ravi A."/>
            <person name="Getino M."/>
            <person name="Pursley I."/>
            <person name="Horton D.L."/>
            <person name="Alikhan N.F."/>
            <person name="Baker D."/>
            <person name="Gharbi K."/>
            <person name="Hall N."/>
            <person name="Watson M."/>
            <person name="Adriaenssens E.M."/>
            <person name="Foster-Nyarko E."/>
            <person name="Jarju S."/>
            <person name="Secka A."/>
            <person name="Antonio M."/>
            <person name="Oren A."/>
            <person name="Chaudhuri R.R."/>
            <person name="La Ragione R."/>
            <person name="Hildebrand F."/>
            <person name="Pallen M.J."/>
        </authorList>
    </citation>
    <scope>NUCLEOTIDE SEQUENCE</scope>
    <source>
        <strain evidence="6">11159</strain>
    </source>
</reference>
<keyword evidence="3" id="KW-0547">Nucleotide-binding</keyword>
<organism evidence="6 7">
    <name type="scientific">Candidatus Onthovivens merdipullorum</name>
    <dbReference type="NCBI Taxonomy" id="2840889"/>
    <lineage>
        <taxon>Bacteria</taxon>
        <taxon>Bacillati</taxon>
        <taxon>Bacillota</taxon>
        <taxon>Bacilli</taxon>
        <taxon>Bacillales</taxon>
        <taxon>Candidatus Onthovivens</taxon>
    </lineage>
</organism>
<evidence type="ECO:0000259" key="5">
    <source>
        <dbReference type="PROSITE" id="PS50893"/>
    </source>
</evidence>
<dbReference type="EMBL" id="JADIMY010000070">
    <property type="protein sequence ID" value="MBO8427567.1"/>
    <property type="molecule type" value="Genomic_DNA"/>
</dbReference>